<dbReference type="InterPro" id="IPR005802">
    <property type="entry name" value="ADC_synth_comp_1"/>
</dbReference>
<reference evidence="2 3" key="1">
    <citation type="journal article" date="2012" name="Stand. Genomic Sci.">
        <title>Complete genome sequence of Liberibacter crescens BT-1.</title>
        <authorList>
            <person name="Leonard M.T."/>
            <person name="Fagen J.R."/>
            <person name="Davis-Richardson A.G."/>
            <person name="Davis M.J."/>
            <person name="Triplett E.W."/>
        </authorList>
    </citation>
    <scope>NUCLEOTIDE SEQUENCE [LARGE SCALE GENOMIC DNA]</scope>
    <source>
        <strain evidence="2 3">BT-1</strain>
    </source>
</reference>
<evidence type="ECO:0000313" key="2">
    <source>
        <dbReference type="EMBL" id="AGA64574.1"/>
    </source>
</evidence>
<dbReference type="InterPro" id="IPR015890">
    <property type="entry name" value="Chorismate_C"/>
</dbReference>
<sequence>MVSLKLDKDPFILLCDDWKRKNLLFTEPKEIICARNEEDLWKAFSYLEEARLAGKWLAGYISYEAGFLFEKRLKPLASFNRKTPLLCFGIFDKPVFQNYNQQLLKYSKEVLTESFLKDLHVTWSFDVYQKKFQQFHQSLQRGDSFQGNLTMPITASWTGDPLAVFFSLINYQPVPYGAFIAMEEPLILSRSPELFFRIDNNLQIETRPMKGTMPRGKTISEDQEIIENLRTDVKNLAENRMIVDLLRNDISRISLEETLQTPDLFKIETYTTVHQMVSSVRGQLKKNLSIKDIFSALFPCGSVTGVPKIRTMELLHGIEEEPRDVYCGAIGFISPQNTMCFSVAIRTLSLFRQNKAVLNVGSGIVYDSNAWQEYQECLLKARFAMMNKTSDCSYPDDFFQ</sequence>
<dbReference type="HOGENOM" id="CLU_006493_1_2_5"/>
<accession>L0EST6</accession>
<dbReference type="SUPFAM" id="SSF56322">
    <property type="entry name" value="ADC synthase"/>
    <property type="match status" value="1"/>
</dbReference>
<evidence type="ECO:0000259" key="1">
    <source>
        <dbReference type="Pfam" id="PF00425"/>
    </source>
</evidence>
<dbReference type="EMBL" id="CP003789">
    <property type="protein sequence ID" value="AGA64574.1"/>
    <property type="molecule type" value="Genomic_DNA"/>
</dbReference>
<dbReference type="PANTHER" id="PTHR11236">
    <property type="entry name" value="AMINOBENZOATE/ANTHRANILATE SYNTHASE"/>
    <property type="match status" value="1"/>
</dbReference>
<dbReference type="PRINTS" id="PR00095">
    <property type="entry name" value="ANTSNTHASEI"/>
</dbReference>
<dbReference type="NCBIfam" id="NF005698">
    <property type="entry name" value="PRK07508.1"/>
    <property type="match status" value="1"/>
</dbReference>
<keyword evidence="3" id="KW-1185">Reference proteome</keyword>
<dbReference type="Pfam" id="PF00425">
    <property type="entry name" value="Chorismate_bind"/>
    <property type="match status" value="1"/>
</dbReference>
<dbReference type="AlphaFoldDB" id="L0EST6"/>
<dbReference type="GO" id="GO:0009396">
    <property type="term" value="P:folic acid-containing compound biosynthetic process"/>
    <property type="evidence" value="ECO:0007669"/>
    <property type="project" value="InterPro"/>
</dbReference>
<dbReference type="PATRIC" id="fig|1215343.11.peg.592"/>
<name>L0EST6_LIBCB</name>
<dbReference type="RefSeq" id="WP_015273001.1">
    <property type="nucleotide sequence ID" value="NC_019907.1"/>
</dbReference>
<dbReference type="KEGG" id="lcc:B488_05820"/>
<evidence type="ECO:0000313" key="3">
    <source>
        <dbReference type="Proteomes" id="UP000010799"/>
    </source>
</evidence>
<dbReference type="Proteomes" id="UP000010799">
    <property type="component" value="Chromosome"/>
</dbReference>
<organism evidence="2 3">
    <name type="scientific">Liberibacter crescens (strain BT-1)</name>
    <dbReference type="NCBI Taxonomy" id="1215343"/>
    <lineage>
        <taxon>Bacteria</taxon>
        <taxon>Pseudomonadati</taxon>
        <taxon>Pseudomonadota</taxon>
        <taxon>Alphaproteobacteria</taxon>
        <taxon>Hyphomicrobiales</taxon>
        <taxon>Rhizobiaceae</taxon>
        <taxon>Liberibacter</taxon>
    </lineage>
</organism>
<dbReference type="Gene3D" id="3.60.120.10">
    <property type="entry name" value="Anthranilate synthase"/>
    <property type="match status" value="1"/>
</dbReference>
<proteinExistence type="predicted"/>
<dbReference type="PANTHER" id="PTHR11236:SF50">
    <property type="entry name" value="AMINODEOXYCHORISMATE SYNTHASE COMPONENT 1"/>
    <property type="match status" value="1"/>
</dbReference>
<dbReference type="InterPro" id="IPR019999">
    <property type="entry name" value="Anth_synth_I-like"/>
</dbReference>
<dbReference type="InterPro" id="IPR005801">
    <property type="entry name" value="ADC_synthase"/>
</dbReference>
<protein>
    <submittedName>
        <fullName evidence="2">Para-aminobenzoate synthase, aminase component</fullName>
        <ecNumber evidence="2">2.6.1.85</ecNumber>
    </submittedName>
</protein>
<dbReference type="EC" id="2.6.1.85" evidence="2"/>
<keyword evidence="2" id="KW-0032">Aminotransferase</keyword>
<dbReference type="GO" id="GO:0000162">
    <property type="term" value="P:L-tryptophan biosynthetic process"/>
    <property type="evidence" value="ECO:0007669"/>
    <property type="project" value="TreeGrafter"/>
</dbReference>
<dbReference type="eggNOG" id="COG0147">
    <property type="taxonomic scope" value="Bacteria"/>
</dbReference>
<dbReference type="GO" id="GO:0046820">
    <property type="term" value="F:4-amino-4-deoxychorismate synthase activity"/>
    <property type="evidence" value="ECO:0007669"/>
    <property type="project" value="UniProtKB-EC"/>
</dbReference>
<dbReference type="STRING" id="1215343.B488_05820"/>
<keyword evidence="2" id="KW-0808">Transferase</keyword>
<gene>
    <name evidence="2" type="ordered locus">B488_05820</name>
</gene>
<feature type="domain" description="Chorismate-utilising enzyme C-terminal" evidence="1">
    <location>
        <begin position="126"/>
        <end position="380"/>
    </location>
</feature>
<dbReference type="NCBIfam" id="TIGR00553">
    <property type="entry name" value="pabB"/>
    <property type="match status" value="1"/>
</dbReference>